<dbReference type="OrthoDB" id="10529036at2759"/>
<evidence type="ECO:0000256" key="1">
    <source>
        <dbReference type="SAM" id="MobiDB-lite"/>
    </source>
</evidence>
<evidence type="ECO:0000313" key="3">
    <source>
        <dbReference type="Proteomes" id="UP000285146"/>
    </source>
</evidence>
<evidence type="ECO:0000313" key="2">
    <source>
        <dbReference type="EMBL" id="ROW14446.1"/>
    </source>
</evidence>
<name>A0A423XEB4_9PEZI</name>
<comment type="caution">
    <text evidence="2">The sequence shown here is derived from an EMBL/GenBank/DDBJ whole genome shotgun (WGS) entry which is preliminary data.</text>
</comment>
<feature type="compositionally biased region" description="Basic residues" evidence="1">
    <location>
        <begin position="219"/>
        <end position="229"/>
    </location>
</feature>
<dbReference type="Proteomes" id="UP000285146">
    <property type="component" value="Unassembled WGS sequence"/>
</dbReference>
<feature type="compositionally biased region" description="Polar residues" evidence="1">
    <location>
        <begin position="265"/>
        <end position="281"/>
    </location>
</feature>
<reference evidence="2 3" key="1">
    <citation type="submission" date="2015-09" db="EMBL/GenBank/DDBJ databases">
        <title>Host preference determinants of Valsa canker pathogens revealed by comparative genomics.</title>
        <authorList>
            <person name="Yin Z."/>
            <person name="Huang L."/>
        </authorList>
    </citation>
    <scope>NUCLEOTIDE SEQUENCE [LARGE SCALE GENOMIC DNA]</scope>
    <source>
        <strain evidence="2 3">SXYLt</strain>
    </source>
</reference>
<keyword evidence="3" id="KW-1185">Reference proteome</keyword>
<feature type="region of interest" description="Disordered" evidence="1">
    <location>
        <begin position="167"/>
        <end position="311"/>
    </location>
</feature>
<dbReference type="AlphaFoldDB" id="A0A423XEB4"/>
<proteinExistence type="predicted"/>
<gene>
    <name evidence="2" type="ORF">VPNG_03866</name>
</gene>
<accession>A0A423XEB4</accession>
<dbReference type="InParanoid" id="A0A423XEB4"/>
<dbReference type="EMBL" id="LKEB01000014">
    <property type="protein sequence ID" value="ROW14446.1"/>
    <property type="molecule type" value="Genomic_DNA"/>
</dbReference>
<sequence length="392" mass="43950">MAKAAKVRGARSPKEQVYFSGQVHEPLPGPKAAKFSKKIAARFKGATPIAEPQIILWSDASRRVNNSTSGISTICNICLPIKPKYTIEEARYIDYEKNNNILALELDVTLNLYWCPRNVTEQLDQADSLAAEARRTRKMSYEWKCGDDKIGRVRDYIKPHATLEDMGSYGIMPEQAGQGPTGEEKKHSMQTRRRKTPAGNVVEEEAEDSPEAAQDPPRKKGRYKLRSRPGKPPAGKVVQEEINVSSEEKEESKNEELDTIAVTEASVTEGNQVRTPDNAQGQPVEPAITAGHDEAGDQPTNEAEGEDVGTRQDTMDQRELTEYLNIHSKISFRWRLGNTKLHIPGQPKGYDGIDIIDCYFIFGRLGLEEFLWRKQEGVIADGQCLYTLWQAF</sequence>
<protein>
    <submittedName>
        <fullName evidence="2">Uncharacterized protein</fullName>
    </submittedName>
</protein>
<organism evidence="2 3">
    <name type="scientific">Cytospora leucostoma</name>
    <dbReference type="NCBI Taxonomy" id="1230097"/>
    <lineage>
        <taxon>Eukaryota</taxon>
        <taxon>Fungi</taxon>
        <taxon>Dikarya</taxon>
        <taxon>Ascomycota</taxon>
        <taxon>Pezizomycotina</taxon>
        <taxon>Sordariomycetes</taxon>
        <taxon>Sordariomycetidae</taxon>
        <taxon>Diaporthales</taxon>
        <taxon>Cytosporaceae</taxon>
        <taxon>Cytospora</taxon>
    </lineage>
</organism>
<feature type="compositionally biased region" description="Basic and acidic residues" evidence="1">
    <location>
        <begin position="246"/>
        <end position="256"/>
    </location>
</feature>